<dbReference type="Pfam" id="PF14541">
    <property type="entry name" value="TAXi_C"/>
    <property type="match status" value="1"/>
</dbReference>
<organism evidence="2 3">
    <name type="scientific">Quercus lobata</name>
    <name type="common">Valley oak</name>
    <dbReference type="NCBI Taxonomy" id="97700"/>
    <lineage>
        <taxon>Eukaryota</taxon>
        <taxon>Viridiplantae</taxon>
        <taxon>Streptophyta</taxon>
        <taxon>Embryophyta</taxon>
        <taxon>Tracheophyta</taxon>
        <taxon>Spermatophyta</taxon>
        <taxon>Magnoliopsida</taxon>
        <taxon>eudicotyledons</taxon>
        <taxon>Gunneridae</taxon>
        <taxon>Pentapetalae</taxon>
        <taxon>rosids</taxon>
        <taxon>fabids</taxon>
        <taxon>Fagales</taxon>
        <taxon>Fagaceae</taxon>
        <taxon>Quercus</taxon>
    </lineage>
</organism>
<keyword evidence="3" id="KW-1185">Reference proteome</keyword>
<reference evidence="2 3" key="1">
    <citation type="journal article" date="2016" name="G3 (Bethesda)">
        <title>First Draft Assembly and Annotation of the Genome of a California Endemic Oak Quercus lobata Nee (Fagaceae).</title>
        <authorList>
            <person name="Sork V.L."/>
            <person name="Fitz-Gibbon S.T."/>
            <person name="Puiu D."/>
            <person name="Crepeau M."/>
            <person name="Gugger P.F."/>
            <person name="Sherman R."/>
            <person name="Stevens K."/>
            <person name="Langley C.H."/>
            <person name="Pellegrini M."/>
            <person name="Salzberg S.L."/>
        </authorList>
    </citation>
    <scope>NUCLEOTIDE SEQUENCE [LARGE SCALE GENOMIC DNA]</scope>
    <source>
        <strain evidence="2 3">cv. SW786</strain>
    </source>
</reference>
<proteinExistence type="predicted"/>
<dbReference type="Proteomes" id="UP000594261">
    <property type="component" value="Chromosome 7"/>
</dbReference>
<name>A0A7N2R849_QUELO</name>
<dbReference type="Gene3D" id="2.40.70.10">
    <property type="entry name" value="Acid Proteases"/>
    <property type="match status" value="1"/>
</dbReference>
<feature type="domain" description="Xylanase inhibitor C-terminal" evidence="1">
    <location>
        <begin position="10"/>
        <end position="88"/>
    </location>
</feature>
<sequence length="124" mass="13787">MIPDKFRVLGPDGNGGTILDARSPYTYMERSIYQKVSEAFESQMGRYARAPDISVLGSCFQLIPNEVSLYYPPLTLMFEGGAKMELSWIHYLLLDDRSNSVYLSFITDNVGGVVLNVGLSGGHR</sequence>
<dbReference type="InterPro" id="IPR021109">
    <property type="entry name" value="Peptidase_aspartic_dom_sf"/>
</dbReference>
<dbReference type="EMBL" id="LRBV02000007">
    <property type="status" value="NOT_ANNOTATED_CDS"/>
    <property type="molecule type" value="Genomic_DNA"/>
</dbReference>
<dbReference type="InParanoid" id="A0A7N2R849"/>
<evidence type="ECO:0000313" key="3">
    <source>
        <dbReference type="Proteomes" id="UP000594261"/>
    </source>
</evidence>
<dbReference type="Gramene" id="QL07p037324:mrna">
    <property type="protein sequence ID" value="QL07p037324:mrna:CDS:2"/>
    <property type="gene ID" value="QL07p037324"/>
</dbReference>
<dbReference type="SUPFAM" id="SSF50630">
    <property type="entry name" value="Acid proteases"/>
    <property type="match status" value="1"/>
</dbReference>
<evidence type="ECO:0000259" key="1">
    <source>
        <dbReference type="Pfam" id="PF14541"/>
    </source>
</evidence>
<dbReference type="InterPro" id="IPR032799">
    <property type="entry name" value="TAXi_C"/>
</dbReference>
<accession>A0A7N2R849</accession>
<evidence type="ECO:0000313" key="2">
    <source>
        <dbReference type="EnsemblPlants" id="QL07p037324:mrna:CDS:2"/>
    </source>
</evidence>
<reference evidence="2" key="2">
    <citation type="submission" date="2021-01" db="UniProtKB">
        <authorList>
            <consortium name="EnsemblPlants"/>
        </authorList>
    </citation>
    <scope>IDENTIFICATION</scope>
</reference>
<protein>
    <recommendedName>
        <fullName evidence="1">Xylanase inhibitor C-terminal domain-containing protein</fullName>
    </recommendedName>
</protein>
<dbReference type="EnsemblPlants" id="QL07p037324:mrna">
    <property type="protein sequence ID" value="QL07p037324:mrna:CDS:2"/>
    <property type="gene ID" value="QL07p037324"/>
</dbReference>
<dbReference type="AlphaFoldDB" id="A0A7N2R849"/>